<keyword evidence="4" id="KW-1003">Cell membrane</keyword>
<feature type="transmembrane region" description="Helical" evidence="10">
    <location>
        <begin position="787"/>
        <end position="812"/>
    </location>
</feature>
<gene>
    <name evidence="16" type="ORF">ACFOW6_08000</name>
</gene>
<dbReference type="EMBL" id="JBHSCW010000003">
    <property type="protein sequence ID" value="MFC4351480.1"/>
    <property type="molecule type" value="Genomic_DNA"/>
</dbReference>
<feature type="transmembrane region" description="Helical" evidence="10">
    <location>
        <begin position="131"/>
        <end position="150"/>
    </location>
</feature>
<feature type="domain" description="NADH:quinone oxidoreductase/Mrp antiporter transmembrane" evidence="11">
    <location>
        <begin position="126"/>
        <end position="403"/>
    </location>
</feature>
<evidence type="ECO:0000256" key="1">
    <source>
        <dbReference type="ARBA" id="ARBA00004651"/>
    </source>
</evidence>
<evidence type="ECO:0000256" key="10">
    <source>
        <dbReference type="SAM" id="Phobius"/>
    </source>
</evidence>
<dbReference type="InterPro" id="IPR007182">
    <property type="entry name" value="MnhB"/>
</dbReference>
<dbReference type="Pfam" id="PF20501">
    <property type="entry name" value="MbhE"/>
    <property type="match status" value="1"/>
</dbReference>
<accession>A0ABV8UKR4</accession>
<keyword evidence="5 9" id="KW-0812">Transmembrane</keyword>
<evidence type="ECO:0000256" key="8">
    <source>
        <dbReference type="ARBA" id="ARBA00023136"/>
    </source>
</evidence>
<evidence type="ECO:0000313" key="16">
    <source>
        <dbReference type="EMBL" id="MFC4351480.1"/>
    </source>
</evidence>
<feature type="transmembrane region" description="Helical" evidence="10">
    <location>
        <begin position="242"/>
        <end position="264"/>
    </location>
</feature>
<feature type="transmembrane region" description="Helical" evidence="10">
    <location>
        <begin position="270"/>
        <end position="290"/>
    </location>
</feature>
<feature type="transmembrane region" description="Helical" evidence="10">
    <location>
        <begin position="205"/>
        <end position="230"/>
    </location>
</feature>
<feature type="transmembrane region" description="Helical" evidence="10">
    <location>
        <begin position="109"/>
        <end position="125"/>
    </location>
</feature>
<sequence>MSLALIVLLPFIGALFPAFLIRGGRNACAYGTGSFTLVALILLLVQAPAVFGGEVLQARFEWLPQLGLNVNFFLDGLGFLFALLILGIGLLIILYARFYLSPQDPMGRFYVYLMLFQGAMVGIVLSDNILLLLIFWELTSLSSFLLIGYWRQMPEARQGARMALAVTGGGGLALIGGMILLGQIAGSYNLSDILQAGDQIRSSDLYLPALLLILTGAFAKSAQFPLHFWLPHAMSAPTPVSAYLHSATMVKAGVFLLARVWPALSGTPEWFYIVASFGLATMIIAAWIAVFKDDLKALLAFSTVSHLGLITMLFGFGTPLAAMAGVFHIINHATFKAALFMSAGIVDHEAHTRDIRRLGGLLTLMPITATLAMVAAASMAGIPLLNGFISKEMMLEEAVHTSYLGQGWIVPVFATLGAVLSVAYAARFVFHVFLGPVRDDYPHKPHDPPIGMWLPVFVLVSLVVLIGLMPALIAGPLVHVTTDAVTGGNTPDYHLAIWHGFTPALFMSMIALGGGLILLALYYPVKSVREAFPRPEAKVIYETTIDTLARLARKLTNVAHNGSLQRYLSIMLAAIIAAGFLAFFNAAPPAPGERELVPFNWPGLVAWVLLAAVLGAMMVFHHQRLFALILIGVVGLVVALTFFYFSAPDLALTQISVEVVTVVLMLLALNFLPKETPRESSGFRKVRDLTLAGFAGIGVTGLVYAVLTRGFETISDYHLAQSKPGGGGTNVVNVILVDFRGFDTFGEIIVLGIAALGIYALLDSALRGPAQTRLANWVPEGIRAMDAHPFILVIATRVLLPLALMVGVYIFLRGHNEPGGGFIAGLVVSIALLMQYMASGFSWAHHRLRIDYHGLIGAGVLAAGLTGVGAWFAGRPFLTSDYTYVHLPVIGEFELATALLFDIGVFLTVVGAVMLALANLSRIGERVDAAYEAQEKAAKSGEA</sequence>
<dbReference type="InterPro" id="IPR001750">
    <property type="entry name" value="ND/Mrp_TM"/>
</dbReference>
<dbReference type="Pfam" id="PF04039">
    <property type="entry name" value="MnhB"/>
    <property type="match status" value="1"/>
</dbReference>
<comment type="subcellular location">
    <subcellularLocation>
        <location evidence="1">Cell membrane</location>
        <topology evidence="1">Multi-pass membrane protein</topology>
    </subcellularLocation>
    <subcellularLocation>
        <location evidence="9">Membrane</location>
        <topology evidence="9">Multi-pass membrane protein</topology>
    </subcellularLocation>
</comment>
<organism evidence="16 17">
    <name type="scientific">Fodinicurvata halophila</name>
    <dbReference type="NCBI Taxonomy" id="1419723"/>
    <lineage>
        <taxon>Bacteria</taxon>
        <taxon>Pseudomonadati</taxon>
        <taxon>Pseudomonadota</taxon>
        <taxon>Alphaproteobacteria</taxon>
        <taxon>Rhodospirillales</taxon>
        <taxon>Rhodovibrionaceae</taxon>
        <taxon>Fodinicurvata</taxon>
    </lineage>
</organism>
<evidence type="ECO:0000259" key="12">
    <source>
        <dbReference type="Pfam" id="PF00662"/>
    </source>
</evidence>
<feature type="transmembrane region" description="Helical" evidence="10">
    <location>
        <begin position="599"/>
        <end position="620"/>
    </location>
</feature>
<feature type="transmembrane region" description="Helical" evidence="10">
    <location>
        <begin position="850"/>
        <end position="873"/>
    </location>
</feature>
<keyword evidence="8 10" id="KW-0472">Membrane</keyword>
<dbReference type="PANTHER" id="PTHR43373:SF1">
    <property type="entry name" value="NA(+)_H(+) ANTIPORTER SUBUNIT A"/>
    <property type="match status" value="1"/>
</dbReference>
<dbReference type="Pfam" id="PF00662">
    <property type="entry name" value="Proton_antipo_N"/>
    <property type="match status" value="1"/>
</dbReference>
<feature type="transmembrane region" description="Helical" evidence="10">
    <location>
        <begin position="748"/>
        <end position="766"/>
    </location>
</feature>
<dbReference type="Pfam" id="PF13244">
    <property type="entry name" value="MbhD"/>
    <property type="match status" value="1"/>
</dbReference>
<keyword evidence="7" id="KW-0406">Ion transport</keyword>
<dbReference type="InterPro" id="IPR050616">
    <property type="entry name" value="CPA3_Na-H_Antiporter_A"/>
</dbReference>
<dbReference type="InterPro" id="IPR025383">
    <property type="entry name" value="MrpA_C/MbhD"/>
</dbReference>
<evidence type="ECO:0000256" key="9">
    <source>
        <dbReference type="RuleBase" id="RU000320"/>
    </source>
</evidence>
<feature type="transmembrane region" description="Helical" evidence="10">
    <location>
        <begin position="651"/>
        <end position="669"/>
    </location>
</feature>
<evidence type="ECO:0000259" key="15">
    <source>
        <dbReference type="Pfam" id="PF20501"/>
    </source>
</evidence>
<feature type="transmembrane region" description="Helical" evidence="10">
    <location>
        <begin position="322"/>
        <end position="346"/>
    </location>
</feature>
<feature type="domain" description="Na+/H+ antiporter MnhB subunit-related protein" evidence="13">
    <location>
        <begin position="791"/>
        <end position="914"/>
    </location>
</feature>
<keyword evidence="6 10" id="KW-1133">Transmembrane helix</keyword>
<feature type="transmembrane region" description="Helical" evidence="10">
    <location>
        <begin position="358"/>
        <end position="388"/>
    </location>
</feature>
<feature type="domain" description="NADH-Ubiquinone oxidoreductase (complex I) chain 5 N-terminal" evidence="12">
    <location>
        <begin position="65"/>
        <end position="110"/>
    </location>
</feature>
<dbReference type="PRINTS" id="PR01434">
    <property type="entry name" value="NADHDHGNASE5"/>
</dbReference>
<feature type="transmembrane region" description="Helical" evidence="10">
    <location>
        <begin position="818"/>
        <end position="838"/>
    </location>
</feature>
<dbReference type="PANTHER" id="PTHR43373">
    <property type="entry name" value="NA(+)/H(+) ANTIPORTER SUBUNIT"/>
    <property type="match status" value="1"/>
</dbReference>
<evidence type="ECO:0000256" key="7">
    <source>
        <dbReference type="ARBA" id="ARBA00023065"/>
    </source>
</evidence>
<dbReference type="Pfam" id="PF00361">
    <property type="entry name" value="Proton_antipo_M"/>
    <property type="match status" value="1"/>
</dbReference>
<feature type="transmembrane region" description="Helical" evidence="10">
    <location>
        <begin position="504"/>
        <end position="525"/>
    </location>
</feature>
<feature type="transmembrane region" description="Helical" evidence="10">
    <location>
        <begin position="689"/>
        <end position="707"/>
    </location>
</feature>
<feature type="domain" description="MrpA C-terminal/MbhD" evidence="14">
    <location>
        <begin position="609"/>
        <end position="674"/>
    </location>
</feature>
<feature type="transmembrane region" description="Helical" evidence="10">
    <location>
        <begin position="162"/>
        <end position="185"/>
    </location>
</feature>
<proteinExistence type="predicted"/>
<dbReference type="Proteomes" id="UP001595799">
    <property type="component" value="Unassembled WGS sequence"/>
</dbReference>
<keyword evidence="3" id="KW-0050">Antiport</keyword>
<keyword evidence="17" id="KW-1185">Reference proteome</keyword>
<evidence type="ECO:0000259" key="11">
    <source>
        <dbReference type="Pfam" id="PF00361"/>
    </source>
</evidence>
<name>A0ABV8UKR4_9PROT</name>
<feature type="transmembrane region" description="Helical" evidence="10">
    <location>
        <begin position="35"/>
        <end position="56"/>
    </location>
</feature>
<evidence type="ECO:0000256" key="5">
    <source>
        <dbReference type="ARBA" id="ARBA00022692"/>
    </source>
</evidence>
<feature type="transmembrane region" description="Helical" evidence="10">
    <location>
        <begin position="450"/>
        <end position="473"/>
    </location>
</feature>
<feature type="domain" description="MrpA C-terminal/MbhE" evidence="15">
    <location>
        <begin position="684"/>
        <end position="763"/>
    </location>
</feature>
<evidence type="ECO:0000256" key="6">
    <source>
        <dbReference type="ARBA" id="ARBA00022989"/>
    </source>
</evidence>
<comment type="caution">
    <text evidence="16">The sequence shown here is derived from an EMBL/GenBank/DDBJ whole genome shotgun (WGS) entry which is preliminary data.</text>
</comment>
<keyword evidence="2" id="KW-0813">Transport</keyword>
<protein>
    <submittedName>
        <fullName evidence="16">Monovalent cation/H+ antiporter subunit A</fullName>
    </submittedName>
</protein>
<evidence type="ECO:0000256" key="4">
    <source>
        <dbReference type="ARBA" id="ARBA00022475"/>
    </source>
</evidence>
<feature type="transmembrane region" description="Helical" evidence="10">
    <location>
        <begin position="408"/>
        <end position="430"/>
    </location>
</feature>
<evidence type="ECO:0000259" key="13">
    <source>
        <dbReference type="Pfam" id="PF04039"/>
    </source>
</evidence>
<dbReference type="RefSeq" id="WP_382421811.1">
    <property type="nucleotide sequence ID" value="NZ_JBHSCW010000003.1"/>
</dbReference>
<reference evidence="17" key="1">
    <citation type="journal article" date="2019" name="Int. J. Syst. Evol. Microbiol.">
        <title>The Global Catalogue of Microorganisms (GCM) 10K type strain sequencing project: providing services to taxonomists for standard genome sequencing and annotation.</title>
        <authorList>
            <consortium name="The Broad Institute Genomics Platform"/>
            <consortium name="The Broad Institute Genome Sequencing Center for Infectious Disease"/>
            <person name="Wu L."/>
            <person name="Ma J."/>
        </authorList>
    </citation>
    <scope>NUCLEOTIDE SEQUENCE [LARGE SCALE GENOMIC DNA]</scope>
    <source>
        <strain evidence="17">CECT 8472</strain>
    </source>
</reference>
<feature type="transmembrane region" description="Helical" evidence="10">
    <location>
        <begin position="893"/>
        <end position="917"/>
    </location>
</feature>
<feature type="transmembrane region" description="Helical" evidence="10">
    <location>
        <begin position="6"/>
        <end position="23"/>
    </location>
</feature>
<evidence type="ECO:0000313" key="17">
    <source>
        <dbReference type="Proteomes" id="UP001595799"/>
    </source>
</evidence>
<feature type="transmembrane region" description="Helical" evidence="10">
    <location>
        <begin position="567"/>
        <end position="587"/>
    </location>
</feature>
<dbReference type="InterPro" id="IPR001516">
    <property type="entry name" value="Proton_antipo_N"/>
</dbReference>
<dbReference type="InterPro" id="IPR046806">
    <property type="entry name" value="MrpA_C/MbhE"/>
</dbReference>
<dbReference type="NCBIfam" id="NF009288">
    <property type="entry name" value="PRK12648.1"/>
    <property type="match status" value="1"/>
</dbReference>
<feature type="transmembrane region" description="Helical" evidence="10">
    <location>
        <begin position="297"/>
        <end position="316"/>
    </location>
</feature>
<feature type="transmembrane region" description="Helical" evidence="10">
    <location>
        <begin position="625"/>
        <end position="645"/>
    </location>
</feature>
<feature type="transmembrane region" description="Helical" evidence="10">
    <location>
        <begin position="76"/>
        <end position="97"/>
    </location>
</feature>
<evidence type="ECO:0000256" key="3">
    <source>
        <dbReference type="ARBA" id="ARBA00022449"/>
    </source>
</evidence>
<evidence type="ECO:0000259" key="14">
    <source>
        <dbReference type="Pfam" id="PF13244"/>
    </source>
</evidence>
<evidence type="ECO:0000256" key="2">
    <source>
        <dbReference type="ARBA" id="ARBA00022448"/>
    </source>
</evidence>